<evidence type="ECO:0000313" key="2">
    <source>
        <dbReference type="EMBL" id="KLU82189.1"/>
    </source>
</evidence>
<reference evidence="4" key="2">
    <citation type="submission" date="2010-05" db="EMBL/GenBank/DDBJ databases">
        <title>The genome sequence of Magnaporthe poae strain ATCC 64411.</title>
        <authorList>
            <person name="Ma L.-J."/>
            <person name="Dead R."/>
            <person name="Young S."/>
            <person name="Zeng Q."/>
            <person name="Koehrsen M."/>
            <person name="Alvarado L."/>
            <person name="Berlin A."/>
            <person name="Chapman S.B."/>
            <person name="Chen Z."/>
            <person name="Freedman E."/>
            <person name="Gellesch M."/>
            <person name="Goldberg J."/>
            <person name="Griggs A."/>
            <person name="Gujja S."/>
            <person name="Heilman E.R."/>
            <person name="Heiman D."/>
            <person name="Hepburn T."/>
            <person name="Howarth C."/>
            <person name="Jen D."/>
            <person name="Larson L."/>
            <person name="Mehta T."/>
            <person name="Neiman D."/>
            <person name="Pearson M."/>
            <person name="Roberts A."/>
            <person name="Saif S."/>
            <person name="Shea T."/>
            <person name="Shenoy N."/>
            <person name="Sisk P."/>
            <person name="Stolte C."/>
            <person name="Sykes S."/>
            <person name="Walk T."/>
            <person name="White J."/>
            <person name="Yandava C."/>
            <person name="Haas B."/>
            <person name="Nusbaum C."/>
            <person name="Birren B."/>
        </authorList>
    </citation>
    <scope>NUCLEOTIDE SEQUENCE [LARGE SCALE GENOMIC DNA]</scope>
    <source>
        <strain evidence="4">ATCC 64411 / 73-15</strain>
    </source>
</reference>
<keyword evidence="4" id="KW-1185">Reference proteome</keyword>
<gene>
    <name evidence="2" type="ORF">MAPG_01265</name>
</gene>
<evidence type="ECO:0000256" key="1">
    <source>
        <dbReference type="SAM" id="SignalP"/>
    </source>
</evidence>
<dbReference type="eggNOG" id="ENOG502RA5K">
    <property type="taxonomic scope" value="Eukaryota"/>
</dbReference>
<reference evidence="2" key="1">
    <citation type="submission" date="2010-05" db="EMBL/GenBank/DDBJ databases">
        <title>The Genome Sequence of Magnaporthe poae strain ATCC 64411.</title>
        <authorList>
            <consortium name="The Broad Institute Genome Sequencing Platform"/>
            <consortium name="Broad Institute Genome Sequencing Center for Infectious Disease"/>
            <person name="Ma L.-J."/>
            <person name="Dead R."/>
            <person name="Young S."/>
            <person name="Zeng Q."/>
            <person name="Koehrsen M."/>
            <person name="Alvarado L."/>
            <person name="Berlin A."/>
            <person name="Chapman S.B."/>
            <person name="Chen Z."/>
            <person name="Freedman E."/>
            <person name="Gellesch M."/>
            <person name="Goldberg J."/>
            <person name="Griggs A."/>
            <person name="Gujja S."/>
            <person name="Heilman E.R."/>
            <person name="Heiman D."/>
            <person name="Hepburn T."/>
            <person name="Howarth C."/>
            <person name="Jen D."/>
            <person name="Larson L."/>
            <person name="Mehta T."/>
            <person name="Neiman D."/>
            <person name="Pearson M."/>
            <person name="Roberts A."/>
            <person name="Saif S."/>
            <person name="Shea T."/>
            <person name="Shenoy N."/>
            <person name="Sisk P."/>
            <person name="Stolte C."/>
            <person name="Sykes S."/>
            <person name="Walk T."/>
            <person name="White J."/>
            <person name="Yandava C."/>
            <person name="Haas B."/>
            <person name="Nusbaum C."/>
            <person name="Birren B."/>
        </authorList>
    </citation>
    <scope>NUCLEOTIDE SEQUENCE</scope>
    <source>
        <strain evidence="2">ATCC 64411</strain>
    </source>
</reference>
<dbReference type="AlphaFoldDB" id="A0A0C4DN86"/>
<dbReference type="EMBL" id="ADBL01000294">
    <property type="status" value="NOT_ANNOTATED_CDS"/>
    <property type="molecule type" value="Genomic_DNA"/>
</dbReference>
<dbReference type="STRING" id="644358.A0A0C4DN86"/>
<reference evidence="3" key="4">
    <citation type="journal article" date="2015" name="G3 (Bethesda)">
        <title>Genome sequences of three phytopathogenic species of the Magnaporthaceae family of fungi.</title>
        <authorList>
            <person name="Okagaki L.H."/>
            <person name="Nunes C.C."/>
            <person name="Sailsbery J."/>
            <person name="Clay B."/>
            <person name="Brown D."/>
            <person name="John T."/>
            <person name="Oh Y."/>
            <person name="Young N."/>
            <person name="Fitzgerald M."/>
            <person name="Haas B.J."/>
            <person name="Zeng Q."/>
            <person name="Young S."/>
            <person name="Adiconis X."/>
            <person name="Fan L."/>
            <person name="Levin J.Z."/>
            <person name="Mitchell T.K."/>
            <person name="Okubara P.A."/>
            <person name="Farman M.L."/>
            <person name="Kohn L.M."/>
            <person name="Birren B."/>
            <person name="Ma L.-J."/>
            <person name="Dean R.A."/>
        </authorList>
    </citation>
    <scope>NUCLEOTIDE SEQUENCE</scope>
    <source>
        <strain evidence="3">ATCC 64411 / 73-15</strain>
    </source>
</reference>
<accession>A0A0C4DN86</accession>
<sequence>MVPRSMKTNLLAGLVAYLAGALPLAAAAARPPADFVAEKRAGETISVRTASPCDIIKCGWGQVCQPSVDGTKATCVDIPPEGLCGTVACPPGTECCNPLLSICIKPGNACPRDVGAMERREPPNLEARASCRGKECPPGTECCNPFLGICRKPGTPCPRAVPETVETREANEKCGPVFCNAGTKCCNRSCGICVKPGGRCTQQICNDEQAQ</sequence>
<reference evidence="3" key="5">
    <citation type="submission" date="2015-06" db="UniProtKB">
        <authorList>
            <consortium name="EnsemblFungi"/>
        </authorList>
    </citation>
    <scope>IDENTIFICATION</scope>
    <source>
        <strain evidence="3">ATCC 64411</strain>
    </source>
</reference>
<organism evidence="3 4">
    <name type="scientific">Magnaporthiopsis poae (strain ATCC 64411 / 73-15)</name>
    <name type="common">Kentucky bluegrass fungus</name>
    <name type="synonym">Magnaporthe poae</name>
    <dbReference type="NCBI Taxonomy" id="644358"/>
    <lineage>
        <taxon>Eukaryota</taxon>
        <taxon>Fungi</taxon>
        <taxon>Dikarya</taxon>
        <taxon>Ascomycota</taxon>
        <taxon>Pezizomycotina</taxon>
        <taxon>Sordariomycetes</taxon>
        <taxon>Sordariomycetidae</taxon>
        <taxon>Magnaporthales</taxon>
        <taxon>Magnaporthaceae</taxon>
        <taxon>Magnaporthiopsis</taxon>
    </lineage>
</organism>
<proteinExistence type="predicted"/>
<keyword evidence="1" id="KW-0732">Signal</keyword>
<evidence type="ECO:0000313" key="4">
    <source>
        <dbReference type="Proteomes" id="UP000011715"/>
    </source>
</evidence>
<dbReference type="Proteomes" id="UP000011715">
    <property type="component" value="Unassembled WGS sequence"/>
</dbReference>
<feature type="signal peptide" evidence="1">
    <location>
        <begin position="1"/>
        <end position="21"/>
    </location>
</feature>
<dbReference type="EnsemblFungi" id="MAPG_01265T0">
    <property type="protein sequence ID" value="MAPG_01265T0"/>
    <property type="gene ID" value="MAPG_01265"/>
</dbReference>
<reference evidence="2" key="3">
    <citation type="submission" date="2011-03" db="EMBL/GenBank/DDBJ databases">
        <title>Annotation of Magnaporthe poae ATCC 64411.</title>
        <authorList>
            <person name="Ma L.-J."/>
            <person name="Dead R."/>
            <person name="Young S.K."/>
            <person name="Zeng Q."/>
            <person name="Gargeya S."/>
            <person name="Fitzgerald M."/>
            <person name="Haas B."/>
            <person name="Abouelleil A."/>
            <person name="Alvarado L."/>
            <person name="Arachchi H.M."/>
            <person name="Berlin A."/>
            <person name="Brown A."/>
            <person name="Chapman S.B."/>
            <person name="Chen Z."/>
            <person name="Dunbar C."/>
            <person name="Freedman E."/>
            <person name="Gearin G."/>
            <person name="Gellesch M."/>
            <person name="Goldberg J."/>
            <person name="Griggs A."/>
            <person name="Gujja S."/>
            <person name="Heiman D."/>
            <person name="Howarth C."/>
            <person name="Larson L."/>
            <person name="Lui A."/>
            <person name="MacDonald P.J.P."/>
            <person name="Mehta T."/>
            <person name="Montmayeur A."/>
            <person name="Murphy C."/>
            <person name="Neiman D."/>
            <person name="Pearson M."/>
            <person name="Priest M."/>
            <person name="Roberts A."/>
            <person name="Saif S."/>
            <person name="Shea T."/>
            <person name="Shenoy N."/>
            <person name="Sisk P."/>
            <person name="Stolte C."/>
            <person name="Sykes S."/>
            <person name="Yandava C."/>
            <person name="Wortman J."/>
            <person name="Nusbaum C."/>
            <person name="Birren B."/>
        </authorList>
    </citation>
    <scope>NUCLEOTIDE SEQUENCE</scope>
    <source>
        <strain evidence="2">ATCC 64411</strain>
    </source>
</reference>
<name>A0A0C4DN86_MAGP6</name>
<evidence type="ECO:0000313" key="3">
    <source>
        <dbReference type="EnsemblFungi" id="MAPG_01265T0"/>
    </source>
</evidence>
<evidence type="ECO:0008006" key="5">
    <source>
        <dbReference type="Google" id="ProtNLM"/>
    </source>
</evidence>
<dbReference type="OrthoDB" id="4567474at2759"/>
<dbReference type="EMBL" id="GL876966">
    <property type="protein sequence ID" value="KLU82189.1"/>
    <property type="molecule type" value="Genomic_DNA"/>
</dbReference>
<protein>
    <recommendedName>
        <fullName evidence="5">WAP domain-containing protein</fullName>
    </recommendedName>
</protein>
<feature type="chain" id="PRO_5009385144" description="WAP domain-containing protein" evidence="1">
    <location>
        <begin position="22"/>
        <end position="211"/>
    </location>
</feature>
<dbReference type="VEuPathDB" id="FungiDB:MAPG_01265"/>